<dbReference type="EMBL" id="SCKG01000019">
    <property type="protein sequence ID" value="TDG99557.1"/>
    <property type="molecule type" value="Genomic_DNA"/>
</dbReference>
<dbReference type="Proteomes" id="UP000295070">
    <property type="component" value="Chromosome 19"/>
</dbReference>
<dbReference type="Gene3D" id="3.10.100.10">
    <property type="entry name" value="Mannose-Binding Protein A, subunit A"/>
    <property type="match status" value="4"/>
</dbReference>
<organism evidence="6 7">
    <name type="scientific">Perca flavescens</name>
    <name type="common">American yellow perch</name>
    <name type="synonym">Morone flavescens</name>
    <dbReference type="NCBI Taxonomy" id="8167"/>
    <lineage>
        <taxon>Eukaryota</taxon>
        <taxon>Metazoa</taxon>
        <taxon>Chordata</taxon>
        <taxon>Craniata</taxon>
        <taxon>Vertebrata</taxon>
        <taxon>Euteleostomi</taxon>
        <taxon>Actinopterygii</taxon>
        <taxon>Neopterygii</taxon>
        <taxon>Teleostei</taxon>
        <taxon>Neoteleostei</taxon>
        <taxon>Acanthomorphata</taxon>
        <taxon>Eupercaria</taxon>
        <taxon>Perciformes</taxon>
        <taxon>Percoidei</taxon>
        <taxon>Percidae</taxon>
        <taxon>Percinae</taxon>
        <taxon>Perca</taxon>
    </lineage>
</organism>
<protein>
    <recommendedName>
        <fullName evidence="5">C-type lectin domain-containing protein</fullName>
    </recommendedName>
</protein>
<dbReference type="SUPFAM" id="SSF56436">
    <property type="entry name" value="C-type lectin-like"/>
    <property type="match status" value="4"/>
</dbReference>
<dbReference type="SMART" id="SM00034">
    <property type="entry name" value="CLECT"/>
    <property type="match status" value="4"/>
</dbReference>
<dbReference type="InterPro" id="IPR016186">
    <property type="entry name" value="C-type_lectin-like/link_sf"/>
</dbReference>
<proteinExistence type="predicted"/>
<evidence type="ECO:0000256" key="3">
    <source>
        <dbReference type="ARBA" id="ARBA00023157"/>
    </source>
</evidence>
<evidence type="ECO:0000313" key="7">
    <source>
        <dbReference type="Proteomes" id="UP000295070"/>
    </source>
</evidence>
<feature type="domain" description="C-type lectin" evidence="5">
    <location>
        <begin position="537"/>
        <end position="646"/>
    </location>
</feature>
<dbReference type="PANTHER" id="PTHR45784:SF3">
    <property type="entry name" value="C-TYPE LECTIN DOMAIN FAMILY 4 MEMBER K-LIKE-RELATED"/>
    <property type="match status" value="1"/>
</dbReference>
<dbReference type="PROSITE" id="PS00615">
    <property type="entry name" value="C_TYPE_LECTIN_1"/>
    <property type="match status" value="2"/>
</dbReference>
<dbReference type="PROSITE" id="PS50041">
    <property type="entry name" value="C_TYPE_LECTIN_2"/>
    <property type="match status" value="4"/>
</dbReference>
<dbReference type="GO" id="GO:0046872">
    <property type="term" value="F:metal ion binding"/>
    <property type="evidence" value="ECO:0007669"/>
    <property type="project" value="UniProtKB-KW"/>
</dbReference>
<dbReference type="InterPro" id="IPR018378">
    <property type="entry name" value="C-type_lectin_CS"/>
</dbReference>
<feature type="domain" description="C-type lectin" evidence="5">
    <location>
        <begin position="287"/>
        <end position="406"/>
    </location>
</feature>
<dbReference type="PANTHER" id="PTHR45784">
    <property type="entry name" value="C-TYPE LECTIN DOMAIN FAMILY 20 MEMBER A-RELATED"/>
    <property type="match status" value="1"/>
</dbReference>
<keyword evidence="2" id="KW-0106">Calcium</keyword>
<dbReference type="STRING" id="8167.A0A484CCP9"/>
<accession>A0A484CCP9</accession>
<feature type="domain" description="C-type lectin" evidence="5">
    <location>
        <begin position="651"/>
        <end position="758"/>
    </location>
</feature>
<dbReference type="AlphaFoldDB" id="A0A484CCP9"/>
<dbReference type="InterPro" id="IPR016187">
    <property type="entry name" value="CTDL_fold"/>
</dbReference>
<dbReference type="SMART" id="SM00607">
    <property type="entry name" value="FTP"/>
    <property type="match status" value="2"/>
</dbReference>
<evidence type="ECO:0000259" key="5">
    <source>
        <dbReference type="PROSITE" id="PS50041"/>
    </source>
</evidence>
<evidence type="ECO:0000256" key="2">
    <source>
        <dbReference type="ARBA" id="ARBA00022837"/>
    </source>
</evidence>
<name>A0A484CCP9_PERFV</name>
<evidence type="ECO:0000256" key="1">
    <source>
        <dbReference type="ARBA" id="ARBA00022723"/>
    </source>
</evidence>
<feature type="domain" description="C-type lectin" evidence="5">
    <location>
        <begin position="418"/>
        <end position="519"/>
    </location>
</feature>
<dbReference type="Pfam" id="PF00059">
    <property type="entry name" value="Lectin_C"/>
    <property type="match status" value="4"/>
</dbReference>
<sequence length="829" mass="93431">MTLPPVNVAPRGIATQSANPASAETAPFKAIDENSGTEAPQDTCASVPLQDNPWWQLDLRSIYRISNVSITSDCCSENLTGAEIHIGLRNDTKNQRCAIIYIADGQQQYNYNCGIMEGRFIHVVLPGLQKTLTICEVQVYGTVLENVALRGVAFQSSSKLTGYEASKVIDGQPFSTCSITEDKPSQWVMVDLLVPYNVTVIQLAYSQDCCYSSDVRVDKTSCMVIPSSSQSLVTLDCGGIVGRYVTVMHPDIPPPLCEVEVYSTWENPQNTYPQQPPPSDYCLFDSCSRDCILIRNEPKSWFEAQTYCRERFTDLATISNANDMNRVVDKMNNDFNDFWIGLYQGNVTWRWSLSDEGYYGDGEAEFRNWGVGEPNAESGIQHCAGIQHTGEWRDLDCDLPNYFLCFDGRNETLETKILVETAMNWTDARRYCMVYHTDLLSIRNPAENNEIQSMVPVEKLAWIGLFEDSWKWSDGSYSSFRYWSQGLVDSLGESPKCAYVSDRKWSVRSCDTKSMFLCYWILLLFQRTISQQIPQQYHLINVSLTWYEAQSFCRVKYTDLATVNNMDDKNKLVNILGSNVTYCWIGLQKGITHRWMWSDGKGTAQFFPWASDEPDNSGGNEWCGQMFQNGGWNDAQCGGGSVFVCYELQQDGSQKYIYYTATNSWDNSQEVCRSSHTDLAYVSTQAGNSEIRNGAGSFSSMWIGLFNDVWMWSDGSGTSFRYWLSGSPVSGDCASVAVLQQGRWIGADCNQKAVFACGGGLKLKRMVIRITIRSEVDLTNSIVRDALLKKLDTSLRQKMTDFNLSWQSDQSGHVFQRQEQLEAAKKPGC</sequence>
<keyword evidence="3" id="KW-1015">Disulfide bond</keyword>
<dbReference type="Pfam" id="PF22633">
    <property type="entry name" value="F5_F8_type_C_2"/>
    <property type="match status" value="1"/>
</dbReference>
<dbReference type="InterPro" id="IPR006585">
    <property type="entry name" value="FTP1"/>
</dbReference>
<reference evidence="6 7" key="1">
    <citation type="submission" date="2019-01" db="EMBL/GenBank/DDBJ databases">
        <title>A chromosome-scale genome assembly of the yellow perch, Perca flavescens.</title>
        <authorList>
            <person name="Feron R."/>
            <person name="Morvezen R."/>
            <person name="Bestin A."/>
            <person name="Haffray P."/>
            <person name="Klopp C."/>
            <person name="Zahm M."/>
            <person name="Cabau C."/>
            <person name="Roques C."/>
            <person name="Donnadieu C."/>
            <person name="Bouchez O."/>
            <person name="Christie M."/>
            <person name="Larson W."/>
            <person name="Guiguen Y."/>
        </authorList>
    </citation>
    <scope>NUCLEOTIDE SEQUENCE [LARGE SCALE GENOMIC DNA]</scope>
    <source>
        <strain evidence="6">YP-PL-M2</strain>
        <tissue evidence="6">Blood</tissue>
    </source>
</reference>
<evidence type="ECO:0000313" key="6">
    <source>
        <dbReference type="EMBL" id="TDG99557.1"/>
    </source>
</evidence>
<dbReference type="InterPro" id="IPR008979">
    <property type="entry name" value="Galactose-bd-like_sf"/>
</dbReference>
<dbReference type="InterPro" id="IPR001304">
    <property type="entry name" value="C-type_lectin-like"/>
</dbReference>
<dbReference type="Gene3D" id="2.60.120.260">
    <property type="entry name" value="Galactose-binding domain-like"/>
    <property type="match status" value="2"/>
</dbReference>
<comment type="caution">
    <text evidence="6">The sequence shown here is derived from an EMBL/GenBank/DDBJ whole genome shotgun (WGS) entry which is preliminary data.</text>
</comment>
<gene>
    <name evidence="6" type="ORF">EPR50_G00195500</name>
</gene>
<evidence type="ECO:0000256" key="4">
    <source>
        <dbReference type="SAM" id="MobiDB-lite"/>
    </source>
</evidence>
<feature type="region of interest" description="Disordered" evidence="4">
    <location>
        <begin position="1"/>
        <end position="24"/>
    </location>
</feature>
<keyword evidence="7" id="KW-1185">Reference proteome</keyword>
<dbReference type="SUPFAM" id="SSF49785">
    <property type="entry name" value="Galactose-binding domain-like"/>
    <property type="match status" value="2"/>
</dbReference>
<keyword evidence="1" id="KW-0479">Metal-binding</keyword>